<evidence type="ECO:0000313" key="1">
    <source>
        <dbReference type="EMBL" id="CAA2955285.1"/>
    </source>
</evidence>
<name>A0A8S0PUQ4_OLEEU</name>
<accession>A0A8S0PUQ4</accession>
<proteinExistence type="predicted"/>
<gene>
    <name evidence="1" type="ORF">OLEA9_A055297</name>
</gene>
<dbReference type="AlphaFoldDB" id="A0A8S0PUQ4"/>
<keyword evidence="2" id="KW-1185">Reference proteome</keyword>
<reference evidence="1 2" key="1">
    <citation type="submission" date="2019-12" db="EMBL/GenBank/DDBJ databases">
        <authorList>
            <person name="Alioto T."/>
            <person name="Alioto T."/>
            <person name="Gomez Garrido J."/>
        </authorList>
    </citation>
    <scope>NUCLEOTIDE SEQUENCE [LARGE SCALE GENOMIC DNA]</scope>
</reference>
<protein>
    <submittedName>
        <fullName evidence="1">Uncharacterized protein</fullName>
    </submittedName>
</protein>
<dbReference type="Gramene" id="OE9A055297T1">
    <property type="protein sequence ID" value="OE9A055297C1"/>
    <property type="gene ID" value="OE9A055297"/>
</dbReference>
<sequence>MASSTTGRKEVTPTIATQLGAQMYKTRRNGKTTVMLSCAKPPDRRHRHCYNIHPSSLFITWKTTIEDHRAVIVCCAVVMMWCCRCNHVGVVAMALAMVSWLLWWVQTFCGGVVDDVVVMLAIQYGSGDRDDGVVAMFWWL</sequence>
<evidence type="ECO:0000313" key="2">
    <source>
        <dbReference type="Proteomes" id="UP000594638"/>
    </source>
</evidence>
<dbReference type="Proteomes" id="UP000594638">
    <property type="component" value="Unassembled WGS sequence"/>
</dbReference>
<organism evidence="1 2">
    <name type="scientific">Olea europaea subsp. europaea</name>
    <dbReference type="NCBI Taxonomy" id="158383"/>
    <lineage>
        <taxon>Eukaryota</taxon>
        <taxon>Viridiplantae</taxon>
        <taxon>Streptophyta</taxon>
        <taxon>Embryophyta</taxon>
        <taxon>Tracheophyta</taxon>
        <taxon>Spermatophyta</taxon>
        <taxon>Magnoliopsida</taxon>
        <taxon>eudicotyledons</taxon>
        <taxon>Gunneridae</taxon>
        <taxon>Pentapetalae</taxon>
        <taxon>asterids</taxon>
        <taxon>lamiids</taxon>
        <taxon>Lamiales</taxon>
        <taxon>Oleaceae</taxon>
        <taxon>Oleeae</taxon>
        <taxon>Olea</taxon>
    </lineage>
</organism>
<dbReference type="EMBL" id="CACTIH010000144">
    <property type="protein sequence ID" value="CAA2955285.1"/>
    <property type="molecule type" value="Genomic_DNA"/>
</dbReference>
<comment type="caution">
    <text evidence="1">The sequence shown here is derived from an EMBL/GenBank/DDBJ whole genome shotgun (WGS) entry which is preliminary data.</text>
</comment>